<feature type="compositionally biased region" description="Low complexity" evidence="1">
    <location>
        <begin position="702"/>
        <end position="716"/>
    </location>
</feature>
<feature type="compositionally biased region" description="Polar residues" evidence="1">
    <location>
        <begin position="561"/>
        <end position="583"/>
    </location>
</feature>
<feature type="region of interest" description="Disordered" evidence="1">
    <location>
        <begin position="528"/>
        <end position="583"/>
    </location>
</feature>
<reference evidence="2" key="1">
    <citation type="submission" date="2023-03" db="EMBL/GenBank/DDBJ databases">
        <authorList>
            <person name="Steffen K."/>
            <person name="Cardenas P."/>
        </authorList>
    </citation>
    <scope>NUCLEOTIDE SEQUENCE</scope>
</reference>
<feature type="region of interest" description="Disordered" evidence="1">
    <location>
        <begin position="651"/>
        <end position="720"/>
    </location>
</feature>
<gene>
    <name evidence="2" type="ORF">GBAR_LOCUS4994</name>
</gene>
<dbReference type="InterPro" id="IPR011029">
    <property type="entry name" value="DEATH-like_dom_sf"/>
</dbReference>
<proteinExistence type="predicted"/>
<protein>
    <submittedName>
        <fullName evidence="2">Uncharacterized protein</fullName>
    </submittedName>
</protein>
<sequence>MEEELRYDGRRDAFDNLLQELGSQLSKTNLDSLEVLERVPEDLREKGGIKLLEYFRNQGRFTLWRTASLHDILRKCGRYDLAEVVKDRFQRNYPDLAESPKPKRASMQYERTASSLLVRSPCHTRSSSSPVPHRHRRASSLDRAQWPVEEENTASGTRSLVGPSHTRGFAASKSPTPSEFSMGSTYPPPLEEYSTMASWRSHGRSCDDCRLKEKAIDAVVRIVESKSCTDITYRSTDEESLKSKSEASLVMKGGSHNDNTPTLHRRNASSSDGGGQDTMSSFIANNLDEFEQASPSPDSSPYVDVGTTDAPVPSLPSPTSHYTPDSITWELKKGNLLKSLNKSGNEKLVFSEKIDLDVGHGKNNPKLSIVLQISEKAATEDMEDEIHRRKTAFETLVREISKKLSKADMDEMEVSEGVPEGSREKGGRKLLEYLQRQGKFSLWRTSRLRRILKECERYDLAENEVKNYQLLFPDLESPLISRRSLTSSSLPPSLSSSPRTRRPRSSPAAVRRRPRKLSFNHFPLAHEVHSSTGSQNGSARGLGSFSSSSSRGSSRDKLSLTADNSPMPSSCLRQSSVDHGQQQVEIERSRLAIQALLQIATGSSRSSLCSESSGASCSTTDSGDEQKRGRSLSATVADEYKCDETLTASTLSRLISQPRELSGEDTDASPSDPEQGKNDNSFPHTNVSISQDQPSNPPSPSTPQSNETTTSPSNNSVLPHLPEQQTRDLIGLIKWQVKRDRLLKCLSRVGEGRLQSITCSQKIDLDVGQGRNNPKLSLVLFPRGLFENVGLSASLQAKISTPDKCPPLPSSLLVHLRLVVYGSHKQEAWRKTCVQQPVNMHSSYVHHLFSCNITPETIGDHILLEISVSIKN</sequence>
<feature type="compositionally biased region" description="Polar residues" evidence="1">
    <location>
        <begin position="678"/>
        <end position="687"/>
    </location>
</feature>
<comment type="caution">
    <text evidence="2">The sequence shown here is derived from an EMBL/GenBank/DDBJ whole genome shotgun (WGS) entry which is preliminary data.</text>
</comment>
<feature type="compositionally biased region" description="Basic residues" evidence="1">
    <location>
        <begin position="499"/>
        <end position="516"/>
    </location>
</feature>
<dbReference type="Proteomes" id="UP001174909">
    <property type="component" value="Unassembled WGS sequence"/>
</dbReference>
<evidence type="ECO:0000313" key="2">
    <source>
        <dbReference type="EMBL" id="CAI8006972.1"/>
    </source>
</evidence>
<evidence type="ECO:0000256" key="1">
    <source>
        <dbReference type="SAM" id="MobiDB-lite"/>
    </source>
</evidence>
<feature type="region of interest" description="Disordered" evidence="1">
    <location>
        <begin position="251"/>
        <end position="322"/>
    </location>
</feature>
<keyword evidence="3" id="KW-1185">Reference proteome</keyword>
<dbReference type="AlphaFoldDB" id="A0AA35WBC3"/>
<feature type="compositionally biased region" description="Low complexity" evidence="1">
    <location>
        <begin position="537"/>
        <end position="552"/>
    </location>
</feature>
<evidence type="ECO:0000313" key="3">
    <source>
        <dbReference type="Proteomes" id="UP001174909"/>
    </source>
</evidence>
<feature type="compositionally biased region" description="Low complexity" evidence="1">
    <location>
        <begin position="604"/>
        <end position="621"/>
    </location>
</feature>
<organism evidence="2 3">
    <name type="scientific">Geodia barretti</name>
    <name type="common">Barrett's horny sponge</name>
    <dbReference type="NCBI Taxonomy" id="519541"/>
    <lineage>
        <taxon>Eukaryota</taxon>
        <taxon>Metazoa</taxon>
        <taxon>Porifera</taxon>
        <taxon>Demospongiae</taxon>
        <taxon>Heteroscleromorpha</taxon>
        <taxon>Tetractinellida</taxon>
        <taxon>Astrophorina</taxon>
        <taxon>Geodiidae</taxon>
        <taxon>Geodia</taxon>
    </lineage>
</organism>
<feature type="compositionally biased region" description="Low complexity" evidence="1">
    <location>
        <begin position="483"/>
        <end position="498"/>
    </location>
</feature>
<name>A0AA35WBC3_GEOBA</name>
<feature type="region of interest" description="Disordered" evidence="1">
    <location>
        <begin position="120"/>
        <end position="184"/>
    </location>
</feature>
<feature type="compositionally biased region" description="Polar residues" evidence="1">
    <location>
        <begin position="173"/>
        <end position="184"/>
    </location>
</feature>
<dbReference type="Gene3D" id="1.10.533.10">
    <property type="entry name" value="Death Domain, Fas"/>
    <property type="match status" value="2"/>
</dbReference>
<feature type="region of interest" description="Disordered" evidence="1">
    <location>
        <begin position="604"/>
        <end position="633"/>
    </location>
</feature>
<dbReference type="EMBL" id="CASHTH010000738">
    <property type="protein sequence ID" value="CAI8006972.1"/>
    <property type="molecule type" value="Genomic_DNA"/>
</dbReference>
<accession>A0AA35WBC3</accession>
<feature type="region of interest" description="Disordered" evidence="1">
    <location>
        <begin position="483"/>
        <end position="516"/>
    </location>
</feature>